<keyword evidence="2" id="KW-0186">Copper</keyword>
<evidence type="ECO:0000313" key="8">
    <source>
        <dbReference type="EMBL" id="KAK4563320.1"/>
    </source>
</evidence>
<dbReference type="GO" id="GO:0005886">
    <property type="term" value="C:plasma membrane"/>
    <property type="evidence" value="ECO:0007669"/>
    <property type="project" value="TreeGrafter"/>
</dbReference>
<keyword evidence="3" id="KW-1015">Disulfide bond</keyword>
<dbReference type="SUPFAM" id="SSF49503">
    <property type="entry name" value="Cupredoxins"/>
    <property type="match status" value="1"/>
</dbReference>
<proteinExistence type="predicted"/>
<organism evidence="8 9">
    <name type="scientific">Quercus rubra</name>
    <name type="common">Northern red oak</name>
    <name type="synonym">Quercus borealis</name>
    <dbReference type="NCBI Taxonomy" id="3512"/>
    <lineage>
        <taxon>Eukaryota</taxon>
        <taxon>Viridiplantae</taxon>
        <taxon>Streptophyta</taxon>
        <taxon>Embryophyta</taxon>
        <taxon>Tracheophyta</taxon>
        <taxon>Spermatophyta</taxon>
        <taxon>Magnoliopsida</taxon>
        <taxon>eudicotyledons</taxon>
        <taxon>Gunneridae</taxon>
        <taxon>Pentapetalae</taxon>
        <taxon>rosids</taxon>
        <taxon>fabids</taxon>
        <taxon>Fagales</taxon>
        <taxon>Fagaceae</taxon>
        <taxon>Quercus</taxon>
    </lineage>
</organism>
<keyword evidence="1" id="KW-0479">Metal-binding</keyword>
<dbReference type="AlphaFoldDB" id="A0AAN7E4Z9"/>
<dbReference type="Pfam" id="PF02298">
    <property type="entry name" value="Cu_bind_like"/>
    <property type="match status" value="1"/>
</dbReference>
<evidence type="ECO:0000256" key="5">
    <source>
        <dbReference type="ARBA" id="ARBA00082491"/>
    </source>
</evidence>
<feature type="domain" description="Phytocyanin" evidence="7">
    <location>
        <begin position="30"/>
        <end position="123"/>
    </location>
</feature>
<evidence type="ECO:0000256" key="4">
    <source>
        <dbReference type="ARBA" id="ARBA00071970"/>
    </source>
</evidence>
<reference evidence="8 9" key="1">
    <citation type="journal article" date="2023" name="G3 (Bethesda)">
        <title>A haplotype-resolved chromosome-scale genome for Quercus rubra L. provides insights into the genetics of adaptive traits for red oak species.</title>
        <authorList>
            <person name="Kapoor B."/>
            <person name="Jenkins J."/>
            <person name="Schmutz J."/>
            <person name="Zhebentyayeva T."/>
            <person name="Kuelheim C."/>
            <person name="Coggeshall M."/>
            <person name="Heim C."/>
            <person name="Lasky J.R."/>
            <person name="Leites L."/>
            <person name="Islam-Faridi N."/>
            <person name="Romero-Severson J."/>
            <person name="DeLeo V.L."/>
            <person name="Lucas S.M."/>
            <person name="Lazic D."/>
            <person name="Gailing O."/>
            <person name="Carlson J."/>
            <person name="Staton M."/>
        </authorList>
    </citation>
    <scope>NUCLEOTIDE SEQUENCE [LARGE SCALE GENOMIC DNA]</scope>
    <source>
        <strain evidence="8">Pseudo-F2</strain>
    </source>
</reference>
<feature type="chain" id="PRO_5042833142" description="Basic blue protein" evidence="6">
    <location>
        <begin position="30"/>
        <end position="123"/>
    </location>
</feature>
<evidence type="ECO:0000256" key="1">
    <source>
        <dbReference type="ARBA" id="ARBA00022723"/>
    </source>
</evidence>
<dbReference type="PANTHER" id="PTHR33021:SF341">
    <property type="entry name" value="BASIC BLUE PROTEIN-LIKE"/>
    <property type="match status" value="1"/>
</dbReference>
<feature type="signal peptide" evidence="6">
    <location>
        <begin position="1"/>
        <end position="29"/>
    </location>
</feature>
<dbReference type="FunFam" id="2.60.40.420:FF:000013">
    <property type="entry name" value="basic blue protein-like"/>
    <property type="match status" value="1"/>
</dbReference>
<dbReference type="EMBL" id="JAXUIC010000011">
    <property type="protein sequence ID" value="KAK4563320.1"/>
    <property type="molecule type" value="Genomic_DNA"/>
</dbReference>
<dbReference type="InterPro" id="IPR003245">
    <property type="entry name" value="Phytocyanin_dom"/>
</dbReference>
<protein>
    <recommendedName>
        <fullName evidence="4">Basic blue protein</fullName>
    </recommendedName>
    <alternativeName>
        <fullName evidence="5">Plantacyanin</fullName>
    </alternativeName>
</protein>
<dbReference type="PROSITE" id="PS51485">
    <property type="entry name" value="PHYTOCYANIN"/>
    <property type="match status" value="1"/>
</dbReference>
<dbReference type="PANTHER" id="PTHR33021">
    <property type="entry name" value="BLUE COPPER PROTEIN"/>
    <property type="match status" value="1"/>
</dbReference>
<dbReference type="CDD" id="cd11013">
    <property type="entry name" value="Plantacyanin"/>
    <property type="match status" value="1"/>
</dbReference>
<dbReference type="InterPro" id="IPR028871">
    <property type="entry name" value="BlueCu_1_BS"/>
</dbReference>
<name>A0AAN7E4Z9_QUERU</name>
<sequence>MVMSQGRGNAIAVSVLLMGMLLHCGNVWAATYTVGDAAGWSFNVVGWPNGKTFRAGDVLVFNYNPASHNVVGVGKHGYDTCTAAGQKFQTGSDKIKLVKGFNYFICGFPGHCASNMKIAVNAM</sequence>
<dbReference type="PROSITE" id="PS00196">
    <property type="entry name" value="COPPER_BLUE"/>
    <property type="match status" value="1"/>
</dbReference>
<evidence type="ECO:0000313" key="9">
    <source>
        <dbReference type="Proteomes" id="UP001324115"/>
    </source>
</evidence>
<evidence type="ECO:0000256" key="3">
    <source>
        <dbReference type="ARBA" id="ARBA00023157"/>
    </source>
</evidence>
<evidence type="ECO:0000259" key="7">
    <source>
        <dbReference type="PROSITE" id="PS51485"/>
    </source>
</evidence>
<dbReference type="Proteomes" id="UP001324115">
    <property type="component" value="Unassembled WGS sequence"/>
</dbReference>
<dbReference type="Gene3D" id="2.60.40.420">
    <property type="entry name" value="Cupredoxins - blue copper proteins"/>
    <property type="match status" value="1"/>
</dbReference>
<accession>A0AAN7E4Z9</accession>
<keyword evidence="9" id="KW-1185">Reference proteome</keyword>
<dbReference type="GO" id="GO:0009055">
    <property type="term" value="F:electron transfer activity"/>
    <property type="evidence" value="ECO:0007669"/>
    <property type="project" value="InterPro"/>
</dbReference>
<dbReference type="GO" id="GO:0046872">
    <property type="term" value="F:metal ion binding"/>
    <property type="evidence" value="ECO:0007669"/>
    <property type="project" value="UniProtKB-KW"/>
</dbReference>
<keyword evidence="6" id="KW-0732">Signal</keyword>
<dbReference type="InterPro" id="IPR041844">
    <property type="entry name" value="Plantacyanin"/>
</dbReference>
<gene>
    <name evidence="8" type="ORF">RGQ29_005720</name>
</gene>
<comment type="caution">
    <text evidence="8">The sequence shown here is derived from an EMBL/GenBank/DDBJ whole genome shotgun (WGS) entry which is preliminary data.</text>
</comment>
<evidence type="ECO:0000256" key="2">
    <source>
        <dbReference type="ARBA" id="ARBA00023008"/>
    </source>
</evidence>
<evidence type="ECO:0000256" key="6">
    <source>
        <dbReference type="SAM" id="SignalP"/>
    </source>
</evidence>
<dbReference type="InterPro" id="IPR008972">
    <property type="entry name" value="Cupredoxin"/>
</dbReference>
<dbReference type="InterPro" id="IPR039391">
    <property type="entry name" value="Phytocyanin-like"/>
</dbReference>